<proteinExistence type="predicted"/>
<dbReference type="InterPro" id="IPR015590">
    <property type="entry name" value="Aldehyde_DH_dom"/>
</dbReference>
<evidence type="ECO:0000313" key="2">
    <source>
        <dbReference type="EMBL" id="CAB4869776.1"/>
    </source>
</evidence>
<dbReference type="Gene3D" id="3.40.605.10">
    <property type="entry name" value="Aldehyde Dehydrogenase, Chain A, domain 1"/>
    <property type="match status" value="1"/>
</dbReference>
<name>A0A6J7DGZ9_9ZZZZ</name>
<dbReference type="FunFam" id="3.40.605.10:FF:000026">
    <property type="entry name" value="Aldehyde dehydrogenase, putative"/>
    <property type="match status" value="1"/>
</dbReference>
<reference evidence="2" key="1">
    <citation type="submission" date="2020-05" db="EMBL/GenBank/DDBJ databases">
        <authorList>
            <person name="Chiriac C."/>
            <person name="Salcher M."/>
            <person name="Ghai R."/>
            <person name="Kavagutti S V."/>
        </authorList>
    </citation>
    <scope>NUCLEOTIDE SEQUENCE</scope>
</reference>
<dbReference type="PANTHER" id="PTHR42804:SF1">
    <property type="entry name" value="ALDEHYDE DEHYDROGENASE-RELATED"/>
    <property type="match status" value="1"/>
</dbReference>
<dbReference type="EMBL" id="CAFBLN010000023">
    <property type="protein sequence ID" value="CAB4869776.1"/>
    <property type="molecule type" value="Genomic_DNA"/>
</dbReference>
<evidence type="ECO:0000259" key="1">
    <source>
        <dbReference type="Pfam" id="PF00171"/>
    </source>
</evidence>
<feature type="domain" description="Aldehyde dehydrogenase" evidence="1">
    <location>
        <begin position="2"/>
        <end position="149"/>
    </location>
</feature>
<dbReference type="InterPro" id="IPR016161">
    <property type="entry name" value="Ald_DH/histidinol_DH"/>
</dbReference>
<dbReference type="AlphaFoldDB" id="A0A6J7DGZ9"/>
<dbReference type="GO" id="GO:0016620">
    <property type="term" value="F:oxidoreductase activity, acting on the aldehyde or oxo group of donors, NAD or NADP as acceptor"/>
    <property type="evidence" value="ECO:0007669"/>
    <property type="project" value="InterPro"/>
</dbReference>
<dbReference type="Pfam" id="PF00171">
    <property type="entry name" value="Aldedh"/>
    <property type="match status" value="1"/>
</dbReference>
<dbReference type="InterPro" id="IPR016163">
    <property type="entry name" value="Ald_DH_C"/>
</dbReference>
<sequence length="151" mass="16434">MSEAQQTRVRNYINKGIDEGARLIMGGTEQPEGLPRGHYVQPTIFSGVTNDMTIAQEEIFGPVLSIIPYDTEEEAIAIANDSLYGLSGGVWAGTPEKAFEVARKIRTGQVEVNGGGFNIFAPFGGYKQSGIGRELGKYGFEEFLEVKAIQK</sequence>
<dbReference type="Gene3D" id="3.40.309.10">
    <property type="entry name" value="Aldehyde Dehydrogenase, Chain A, domain 2"/>
    <property type="match status" value="1"/>
</dbReference>
<dbReference type="PANTHER" id="PTHR42804">
    <property type="entry name" value="ALDEHYDE DEHYDROGENASE"/>
    <property type="match status" value="1"/>
</dbReference>
<gene>
    <name evidence="2" type="ORF">UFOPK3381_00734</name>
</gene>
<organism evidence="2">
    <name type="scientific">freshwater metagenome</name>
    <dbReference type="NCBI Taxonomy" id="449393"/>
    <lineage>
        <taxon>unclassified sequences</taxon>
        <taxon>metagenomes</taxon>
        <taxon>ecological metagenomes</taxon>
    </lineage>
</organism>
<protein>
    <submittedName>
        <fullName evidence="2">Unannotated protein</fullName>
    </submittedName>
</protein>
<dbReference type="SUPFAM" id="SSF53720">
    <property type="entry name" value="ALDH-like"/>
    <property type="match status" value="1"/>
</dbReference>
<accession>A0A6J7DGZ9</accession>
<dbReference type="InterPro" id="IPR016162">
    <property type="entry name" value="Ald_DH_N"/>
</dbReference>